<dbReference type="InterPro" id="IPR001509">
    <property type="entry name" value="Epimerase_deHydtase"/>
</dbReference>
<accession>A0A839S610</accession>
<dbReference type="SUPFAM" id="SSF51735">
    <property type="entry name" value="NAD(P)-binding Rossmann-fold domains"/>
    <property type="match status" value="1"/>
</dbReference>
<dbReference type="RefSeq" id="WP_183657483.1">
    <property type="nucleotide sequence ID" value="NZ_JACHWU010000004.1"/>
</dbReference>
<dbReference type="EMBL" id="JACHWU010000004">
    <property type="protein sequence ID" value="MBB3052440.1"/>
    <property type="molecule type" value="Genomic_DNA"/>
</dbReference>
<evidence type="ECO:0000313" key="3">
    <source>
        <dbReference type="Proteomes" id="UP000550714"/>
    </source>
</evidence>
<reference evidence="2 3" key="1">
    <citation type="submission" date="2020-08" db="EMBL/GenBank/DDBJ databases">
        <title>Genomic Encyclopedia of Type Strains, Phase III (KMG-III): the genomes of soil and plant-associated and newly described type strains.</title>
        <authorList>
            <person name="Whitman W."/>
        </authorList>
    </citation>
    <scope>NUCLEOTIDE SEQUENCE [LARGE SCALE GENOMIC DNA]</scope>
    <source>
        <strain evidence="2 3">CECT 8577</strain>
    </source>
</reference>
<comment type="caution">
    <text evidence="2">The sequence shown here is derived from an EMBL/GenBank/DDBJ whole genome shotgun (WGS) entry which is preliminary data.</text>
</comment>
<keyword evidence="3" id="KW-1185">Reference proteome</keyword>
<evidence type="ECO:0000313" key="2">
    <source>
        <dbReference type="EMBL" id="MBB3052440.1"/>
    </source>
</evidence>
<evidence type="ECO:0000259" key="1">
    <source>
        <dbReference type="Pfam" id="PF01370"/>
    </source>
</evidence>
<dbReference type="InterPro" id="IPR036291">
    <property type="entry name" value="NAD(P)-bd_dom_sf"/>
</dbReference>
<organism evidence="2 3">
    <name type="scientific">Prauserella isguenensis</name>
    <dbReference type="NCBI Taxonomy" id="1470180"/>
    <lineage>
        <taxon>Bacteria</taxon>
        <taxon>Bacillati</taxon>
        <taxon>Actinomycetota</taxon>
        <taxon>Actinomycetes</taxon>
        <taxon>Pseudonocardiales</taxon>
        <taxon>Pseudonocardiaceae</taxon>
        <taxon>Prauserella</taxon>
    </lineage>
</organism>
<dbReference type="PANTHER" id="PTHR43245">
    <property type="entry name" value="BIFUNCTIONAL POLYMYXIN RESISTANCE PROTEIN ARNA"/>
    <property type="match status" value="1"/>
</dbReference>
<sequence>MSAEGLSGRRVVVLGGSGFVGSAVAARFLAEGARVRSVSRSGGNPVSGVDAVGADLTRPGVVAEAVAGADVVVVLVLYTGSGGYRVGPDRAREAAEVNVGVAEAVAAAARDRILLFAGSTSQVGVVDHDRIDGTETDAPVTEYDRQKCEAERVVSEAGGITLRLPTVYGCGPAGLDRGVVTAMTRRALAGEPLTVWGDGGMQRDLLHVDDVSRAFAAAAGGARQLTGRHWLLGSGAGVSVRELFVRVARVVARRSGAAPVPVVSVAPPAHATAMDMRGLVADPAAFRDSTGWEARVGLDDGIETTVAAVAGRTRQGGRYEYPYSAD</sequence>
<dbReference type="Pfam" id="PF01370">
    <property type="entry name" value="Epimerase"/>
    <property type="match status" value="1"/>
</dbReference>
<gene>
    <name evidence="2" type="ORF">FHS23_003474</name>
</gene>
<dbReference type="AlphaFoldDB" id="A0A839S610"/>
<dbReference type="Gene3D" id="3.40.50.720">
    <property type="entry name" value="NAD(P)-binding Rossmann-like Domain"/>
    <property type="match status" value="1"/>
</dbReference>
<dbReference type="InterPro" id="IPR050177">
    <property type="entry name" value="Lipid_A_modif_metabolic_enz"/>
</dbReference>
<dbReference type="PANTHER" id="PTHR43245:SF13">
    <property type="entry name" value="UDP-D-APIOSE_UDP-D-XYLOSE SYNTHASE 2"/>
    <property type="match status" value="1"/>
</dbReference>
<protein>
    <submittedName>
        <fullName evidence="2">Reductase VcaE</fullName>
    </submittedName>
</protein>
<proteinExistence type="predicted"/>
<dbReference type="Proteomes" id="UP000550714">
    <property type="component" value="Unassembled WGS sequence"/>
</dbReference>
<feature type="domain" description="NAD-dependent epimerase/dehydratase" evidence="1">
    <location>
        <begin position="11"/>
        <end position="233"/>
    </location>
</feature>
<name>A0A839S610_9PSEU</name>